<dbReference type="InterPro" id="IPR002931">
    <property type="entry name" value="Transglutaminase-like"/>
</dbReference>
<dbReference type="STRING" id="644966.Tmar_0333"/>
<dbReference type="SUPFAM" id="SSF54001">
    <property type="entry name" value="Cysteine proteinases"/>
    <property type="match status" value="1"/>
</dbReference>
<dbReference type="OrthoDB" id="9804872at2"/>
<dbReference type="PANTHER" id="PTHR42736">
    <property type="entry name" value="PROTEIN-GLUTAMINE GAMMA-GLUTAMYLTRANSFERASE"/>
    <property type="match status" value="1"/>
</dbReference>
<dbReference type="AlphaFoldDB" id="E6SMJ8"/>
<evidence type="ECO:0000313" key="4">
    <source>
        <dbReference type="EMBL" id="ADU50458.1"/>
    </source>
</evidence>
<feature type="transmembrane region" description="Helical" evidence="2">
    <location>
        <begin position="94"/>
        <end position="113"/>
    </location>
</feature>
<dbReference type="InterPro" id="IPR052901">
    <property type="entry name" value="Bact_TGase-like"/>
</dbReference>
<organism evidence="4 5">
    <name type="scientific">Thermaerobacter marianensis (strain ATCC 700841 / DSM 12885 / JCM 10246 / 7p75a)</name>
    <dbReference type="NCBI Taxonomy" id="644966"/>
    <lineage>
        <taxon>Bacteria</taxon>
        <taxon>Bacillati</taxon>
        <taxon>Bacillota</taxon>
        <taxon>Clostridia</taxon>
        <taxon>Eubacteriales</taxon>
        <taxon>Clostridiales Family XVII. Incertae Sedis</taxon>
        <taxon>Thermaerobacter</taxon>
    </lineage>
</organism>
<name>E6SMJ8_THEM7</name>
<dbReference type="PANTHER" id="PTHR42736:SF1">
    <property type="entry name" value="PROTEIN-GLUTAMINE GAMMA-GLUTAMYLTRANSFERASE"/>
    <property type="match status" value="1"/>
</dbReference>
<reference evidence="4 5" key="1">
    <citation type="journal article" date="2010" name="Stand. Genomic Sci.">
        <title>Complete genome sequence of Thermaerobacter marianensis type strain (7p75a).</title>
        <authorList>
            <person name="Han C."/>
            <person name="Gu W."/>
            <person name="Zhang X."/>
            <person name="Lapidus A."/>
            <person name="Nolan M."/>
            <person name="Copeland A."/>
            <person name="Lucas S."/>
            <person name="Del Rio T.G."/>
            <person name="Tice H."/>
            <person name="Cheng J.F."/>
            <person name="Tapia R."/>
            <person name="Goodwin L."/>
            <person name="Pitluck S."/>
            <person name="Pagani I."/>
            <person name="Ivanova N."/>
            <person name="Mavromatis K."/>
            <person name="Mikhailova N."/>
            <person name="Pati A."/>
            <person name="Chen A."/>
            <person name="Palaniappan K."/>
            <person name="Land M."/>
            <person name="Hauser L."/>
            <person name="Chang Y.J."/>
            <person name="Jeffries C.D."/>
            <person name="Schneider S."/>
            <person name="Rohde M."/>
            <person name="Goker M."/>
            <person name="Pukall R."/>
            <person name="Woyke T."/>
            <person name="Bristow J."/>
            <person name="Eisen J.A."/>
            <person name="Markowitz V."/>
            <person name="Hugenholtz P."/>
            <person name="Kyrpides N.C."/>
            <person name="Klenk H.P."/>
            <person name="Detter J.C."/>
        </authorList>
    </citation>
    <scope>NUCLEOTIDE SEQUENCE [LARGE SCALE GENOMIC DNA]</scope>
    <source>
        <strain evidence="5">ATCC 700841 / DSM 12885 / JCM 10246 / 7p75a</strain>
    </source>
</reference>
<accession>E6SMJ8</accession>
<feature type="transmembrane region" description="Helical" evidence="2">
    <location>
        <begin position="62"/>
        <end position="87"/>
    </location>
</feature>
<dbReference type="HOGENOM" id="CLU_328154_0_0_9"/>
<feature type="domain" description="Transglutaminase-like" evidence="3">
    <location>
        <begin position="540"/>
        <end position="610"/>
    </location>
</feature>
<dbReference type="EMBL" id="CP002344">
    <property type="protein sequence ID" value="ADU50458.1"/>
    <property type="molecule type" value="Genomic_DNA"/>
</dbReference>
<sequence length="903" mass="95162">MKAWRSHGHRAQVPVLSPWYVLLVAAGLGSTLAMIRALGPFLGWAPDSSEPARLVLKAAALLWLPVTFPWLLLVLAGAGAVWVGWMALRRPDHLATLLEVPGTAVFGSGMAARWAPVLQDLWRGTYQQLPPDLLGPGTALLAGFHLVLVFLAARRPALALMPPVTGGLILLLAWFYGDLPRPQGPLAAYLVLAFAFAALARAAAAAPGSRHPVPGRLVLPAAVQALALVLIAALLAGALPSLDEPAADWVAVTSVANRLLPFTVADRAGGWGAIPGAGGGFQVPTRQFLGGPFFPGATPLLTVELSGDAIPATVYLRGATRLTYDGRSWGPPVDVPWYSRQGVSLWLAAGGEGGAAWYTANGYGDPSAPVPAMREARLLVQAITPHQPVHPYLYAAFEAREVQDGAPLGQGPQPGLDAGRDGRNPVMRTADDTLVVLHPQAGTYTVRSLVPQIDPGAARRAAAAAEARNPAWRDDPALQPYLALPPELPRRVRDLAAQITAEFDNPYDRARAIERYLRGFRYDLNMPFLPAGRDFVDYFLFDLQRGYCVAFASAAVVLLRSGGLAARWVEGFVVPTGGRPGTYVVTYAQAHSWPEVLIPGYGWIPLEPTPAYPEGPLLAAPANPPGSEPDAPAGDGPAPPVPSPRPRAAAEPEDPSSRPEPAEGGGAGATGGAGPAAVAGMVVAAAILAAAAAVLLERRRRRRSLPADPALAARAVFVRVERWLDRLGHGRPPALTAREYARWLARRVPELAPAWERLAALYELARYAPGPGTSEAAGSGGPQAWAGPGGGRTSLDPAAGTPALTAESVREAARSLRRDLERHFGWRFRRVLLTPDPAVVLAAVARWAQAVRNGLAARFGGRRPALRSGGTGRHRPSLRGRRPPAAGPGGRFVRTAGPAGGSR</sequence>
<dbReference type="InterPro" id="IPR025403">
    <property type="entry name" value="TgpA-like_C"/>
</dbReference>
<feature type="transmembrane region" description="Helical" evidence="2">
    <location>
        <begin position="188"/>
        <end position="206"/>
    </location>
</feature>
<dbReference type="RefSeq" id="WP_013494763.1">
    <property type="nucleotide sequence ID" value="NC_014831.1"/>
</dbReference>
<feature type="region of interest" description="Disordered" evidence="1">
    <location>
        <begin position="615"/>
        <end position="673"/>
    </location>
</feature>
<feature type="region of interest" description="Disordered" evidence="1">
    <location>
        <begin position="405"/>
        <end position="424"/>
    </location>
</feature>
<protein>
    <submittedName>
        <fullName evidence="4">Transglutaminase domain-containing protein</fullName>
    </submittedName>
</protein>
<dbReference type="Pfam" id="PF01841">
    <property type="entry name" value="Transglut_core"/>
    <property type="match status" value="1"/>
</dbReference>
<dbReference type="Proteomes" id="UP000008915">
    <property type="component" value="Chromosome"/>
</dbReference>
<dbReference type="InterPro" id="IPR038765">
    <property type="entry name" value="Papain-like_cys_pep_sf"/>
</dbReference>
<dbReference type="SMART" id="SM00460">
    <property type="entry name" value="TGc"/>
    <property type="match status" value="1"/>
</dbReference>
<evidence type="ECO:0000256" key="2">
    <source>
        <dbReference type="SAM" id="Phobius"/>
    </source>
</evidence>
<dbReference type="KEGG" id="tmr:Tmar_0333"/>
<feature type="compositionally biased region" description="Low complexity" evidence="1">
    <location>
        <begin position="405"/>
        <end position="417"/>
    </location>
</feature>
<gene>
    <name evidence="4" type="ordered locus">Tmar_0333</name>
</gene>
<evidence type="ECO:0000256" key="1">
    <source>
        <dbReference type="SAM" id="MobiDB-lite"/>
    </source>
</evidence>
<reference evidence="5" key="2">
    <citation type="journal article" date="2010" name="Stand. Genomic Sci.">
        <title>Complete genome sequence of Thermaerobacter marianensis type strain (7p75aT).</title>
        <authorList>
            <person name="Han C."/>
            <person name="Gu W."/>
            <person name="Zhang X."/>
            <person name="Lapidus A."/>
            <person name="Nolan M."/>
            <person name="Copeland A."/>
            <person name="Lucas S."/>
            <person name="Glavina Del Rio T."/>
            <person name="Tice H."/>
            <person name="Cheng J."/>
            <person name="Tapia R."/>
            <person name="Goodwin L."/>
            <person name="Pitluck S."/>
            <person name="Pagani I."/>
            <person name="Ivanova N."/>
            <person name="Mavromatis K."/>
            <person name="Mikhailova N."/>
            <person name="Pati A."/>
            <person name="Chen A."/>
            <person name="Palaniappan K."/>
            <person name="Land M."/>
            <person name="Hauser L."/>
            <person name="Chang Y."/>
            <person name="Jeffries C."/>
            <person name="Schneider S."/>
            <person name="Rohde M."/>
            <person name="Goker M."/>
            <person name="Pukall R."/>
            <person name="Woyke T."/>
            <person name="Bristow J."/>
            <person name="Eisen J."/>
            <person name="Markowitz V."/>
            <person name="Hugenholtz P."/>
            <person name="Kyrpides N."/>
            <person name="Klenk H."/>
            <person name="Detter J."/>
        </authorList>
    </citation>
    <scope>NUCLEOTIDE SEQUENCE [LARGE SCALE GENOMIC DNA]</scope>
    <source>
        <strain evidence="5">ATCC 700841 / DSM 12885 / JCM 10246 / 7p75a</strain>
    </source>
</reference>
<feature type="transmembrane region" description="Helical" evidence="2">
    <location>
        <begin position="20"/>
        <end position="42"/>
    </location>
</feature>
<proteinExistence type="predicted"/>
<feature type="compositionally biased region" description="Gly residues" evidence="1">
    <location>
        <begin position="663"/>
        <end position="673"/>
    </location>
</feature>
<keyword evidence="2" id="KW-0472">Membrane</keyword>
<feature type="transmembrane region" description="Helical" evidence="2">
    <location>
        <begin position="133"/>
        <end position="151"/>
    </location>
</feature>
<keyword evidence="5" id="KW-1185">Reference proteome</keyword>
<feature type="region of interest" description="Disordered" evidence="1">
    <location>
        <begin position="772"/>
        <end position="804"/>
    </location>
</feature>
<dbReference type="eggNOG" id="COG1305">
    <property type="taxonomic scope" value="Bacteria"/>
</dbReference>
<evidence type="ECO:0000259" key="3">
    <source>
        <dbReference type="SMART" id="SM00460"/>
    </source>
</evidence>
<dbReference type="Gene3D" id="3.10.620.30">
    <property type="match status" value="1"/>
</dbReference>
<feature type="compositionally biased region" description="Basic residues" evidence="1">
    <location>
        <begin position="872"/>
        <end position="882"/>
    </location>
</feature>
<feature type="transmembrane region" description="Helical" evidence="2">
    <location>
        <begin position="218"/>
        <end position="239"/>
    </location>
</feature>
<dbReference type="Pfam" id="PF13559">
    <property type="entry name" value="DUF4129"/>
    <property type="match status" value="1"/>
</dbReference>
<evidence type="ECO:0000313" key="5">
    <source>
        <dbReference type="Proteomes" id="UP000008915"/>
    </source>
</evidence>
<feature type="transmembrane region" description="Helical" evidence="2">
    <location>
        <begin position="676"/>
        <end position="696"/>
    </location>
</feature>
<feature type="transmembrane region" description="Helical" evidence="2">
    <location>
        <begin position="158"/>
        <end position="176"/>
    </location>
</feature>
<keyword evidence="2" id="KW-1133">Transmembrane helix</keyword>
<keyword evidence="2" id="KW-0812">Transmembrane</keyword>
<feature type="region of interest" description="Disordered" evidence="1">
    <location>
        <begin position="862"/>
        <end position="903"/>
    </location>
</feature>